<dbReference type="Proteomes" id="UP000222564">
    <property type="component" value="Unassembled WGS sequence"/>
</dbReference>
<dbReference type="RefSeq" id="WP_099083504.1">
    <property type="nucleotide sequence ID" value="NZ_AWQQ01000085.1"/>
</dbReference>
<reference evidence="1 2" key="1">
    <citation type="submission" date="2013-09" db="EMBL/GenBank/DDBJ databases">
        <title>Biodegradation of hydrocarbons in the deep terrestrial subsurface : characterization of a microbial consortium composed of two Desulfotomaculum species originating from a deep geological formation.</title>
        <authorList>
            <person name="Aullo T."/>
            <person name="Berlendis S."/>
            <person name="Lascourreges J.-F."/>
            <person name="Dessort D."/>
            <person name="Saint-Laurent S."/>
            <person name="Schraauwers B."/>
            <person name="Mas J."/>
            <person name="Magot M."/>
            <person name="Ranchou-Peyruse A."/>
        </authorList>
    </citation>
    <scope>NUCLEOTIDE SEQUENCE [LARGE SCALE GENOMIC DNA]</scope>
    <source>
        <strain evidence="1 2">Bs107</strain>
    </source>
</reference>
<dbReference type="EMBL" id="AWQQ01000085">
    <property type="protein sequence ID" value="PHJ37736.1"/>
    <property type="molecule type" value="Genomic_DNA"/>
</dbReference>
<accession>A0A2C6MEJ7</accession>
<proteinExistence type="predicted"/>
<evidence type="ECO:0000313" key="1">
    <source>
        <dbReference type="EMBL" id="PHJ37736.1"/>
    </source>
</evidence>
<protein>
    <submittedName>
        <fullName evidence="1">Uncharacterized protein</fullName>
    </submittedName>
</protein>
<name>A0A2C6MEJ7_9FIRM</name>
<organism evidence="1 2">
    <name type="scientific">Desulforamulus profundi</name>
    <dbReference type="NCBI Taxonomy" id="1383067"/>
    <lineage>
        <taxon>Bacteria</taxon>
        <taxon>Bacillati</taxon>
        <taxon>Bacillota</taxon>
        <taxon>Clostridia</taxon>
        <taxon>Eubacteriales</taxon>
        <taxon>Peptococcaceae</taxon>
        <taxon>Desulforamulus</taxon>
    </lineage>
</organism>
<evidence type="ECO:0000313" key="2">
    <source>
        <dbReference type="Proteomes" id="UP000222564"/>
    </source>
</evidence>
<gene>
    <name evidence="1" type="ORF">P378_14210</name>
</gene>
<comment type="caution">
    <text evidence="1">The sequence shown here is derived from an EMBL/GenBank/DDBJ whole genome shotgun (WGS) entry which is preliminary data.</text>
</comment>
<sequence length="139" mass="15930">MQKKKLEKISPQEQPKMNLELRQTENRIKELEQGGEFSSAELAELIFKRAELNYEGSKVADHKLNTEKIKEALTSTSTRTEFNEELFETIIKQITVYKETFVKVEFINGITINISIEYKRKDGKNGSSEKNGSNHTASS</sequence>
<dbReference type="AlphaFoldDB" id="A0A2C6MEJ7"/>
<keyword evidence="2" id="KW-1185">Reference proteome</keyword>